<protein>
    <submittedName>
        <fullName evidence="8">Uncharacterized protein</fullName>
    </submittedName>
</protein>
<evidence type="ECO:0000256" key="7">
    <source>
        <dbReference type="SAM" id="MobiDB-lite"/>
    </source>
</evidence>
<keyword evidence="6" id="KW-0539">Nucleus</keyword>
<evidence type="ECO:0000313" key="8">
    <source>
        <dbReference type="EMBL" id="KAF7197367.1"/>
    </source>
</evidence>
<gene>
    <name evidence="8" type="ORF">HII31_01177</name>
</gene>
<accession>A0A8H6VP23</accession>
<evidence type="ECO:0000313" key="9">
    <source>
        <dbReference type="Proteomes" id="UP000660729"/>
    </source>
</evidence>
<evidence type="ECO:0000256" key="2">
    <source>
        <dbReference type="ARBA" id="ARBA00022833"/>
    </source>
</evidence>
<keyword evidence="5" id="KW-0804">Transcription</keyword>
<evidence type="ECO:0000256" key="5">
    <source>
        <dbReference type="ARBA" id="ARBA00023163"/>
    </source>
</evidence>
<dbReference type="EMBL" id="JABCIY010000015">
    <property type="protein sequence ID" value="KAF7197367.1"/>
    <property type="molecule type" value="Genomic_DNA"/>
</dbReference>
<name>A0A8H6VP23_9PEZI</name>
<dbReference type="InterPro" id="IPR052360">
    <property type="entry name" value="Transcr_Regulatory_Proteins"/>
</dbReference>
<keyword evidence="1" id="KW-0479">Metal-binding</keyword>
<evidence type="ECO:0000256" key="1">
    <source>
        <dbReference type="ARBA" id="ARBA00022723"/>
    </source>
</evidence>
<dbReference type="GO" id="GO:0003677">
    <property type="term" value="F:DNA binding"/>
    <property type="evidence" value="ECO:0007669"/>
    <property type="project" value="UniProtKB-KW"/>
</dbReference>
<feature type="region of interest" description="Disordered" evidence="7">
    <location>
        <begin position="17"/>
        <end position="98"/>
    </location>
</feature>
<dbReference type="PANTHER" id="PTHR36206">
    <property type="entry name" value="ASPERCRYPTIN BIOSYNTHESIS CLUSTER-SPECIFIC TRANSCRIPTION REGULATOR ATNN-RELATED"/>
    <property type="match status" value="1"/>
</dbReference>
<comment type="caution">
    <text evidence="8">The sequence shown here is derived from an EMBL/GenBank/DDBJ whole genome shotgun (WGS) entry which is preliminary data.</text>
</comment>
<keyword evidence="2" id="KW-0862">Zinc</keyword>
<dbReference type="GO" id="GO:0046872">
    <property type="term" value="F:metal ion binding"/>
    <property type="evidence" value="ECO:0007669"/>
    <property type="project" value="UniProtKB-KW"/>
</dbReference>
<reference evidence="8" key="1">
    <citation type="submission" date="2020-04" db="EMBL/GenBank/DDBJ databases">
        <title>Draft genome resource of the tomato pathogen Pseudocercospora fuligena.</title>
        <authorList>
            <person name="Zaccaron A."/>
        </authorList>
    </citation>
    <scope>NUCLEOTIDE SEQUENCE</scope>
    <source>
        <strain evidence="8">PF001</strain>
    </source>
</reference>
<feature type="compositionally biased region" description="Basic and acidic residues" evidence="7">
    <location>
        <begin position="17"/>
        <end position="27"/>
    </location>
</feature>
<keyword evidence="9" id="KW-1185">Reference proteome</keyword>
<dbReference type="PANTHER" id="PTHR36206:SF12">
    <property type="entry name" value="ASPERCRYPTIN BIOSYNTHESIS CLUSTER-SPECIFIC TRANSCRIPTION REGULATOR ATNN-RELATED"/>
    <property type="match status" value="1"/>
</dbReference>
<organism evidence="8 9">
    <name type="scientific">Pseudocercospora fuligena</name>
    <dbReference type="NCBI Taxonomy" id="685502"/>
    <lineage>
        <taxon>Eukaryota</taxon>
        <taxon>Fungi</taxon>
        <taxon>Dikarya</taxon>
        <taxon>Ascomycota</taxon>
        <taxon>Pezizomycotina</taxon>
        <taxon>Dothideomycetes</taxon>
        <taxon>Dothideomycetidae</taxon>
        <taxon>Mycosphaerellales</taxon>
        <taxon>Mycosphaerellaceae</taxon>
        <taxon>Pseudocercospora</taxon>
    </lineage>
</organism>
<keyword evidence="3" id="KW-0805">Transcription regulation</keyword>
<proteinExistence type="predicted"/>
<evidence type="ECO:0000256" key="6">
    <source>
        <dbReference type="ARBA" id="ARBA00023242"/>
    </source>
</evidence>
<evidence type="ECO:0000256" key="3">
    <source>
        <dbReference type="ARBA" id="ARBA00023015"/>
    </source>
</evidence>
<evidence type="ECO:0000256" key="4">
    <source>
        <dbReference type="ARBA" id="ARBA00023125"/>
    </source>
</evidence>
<dbReference type="OrthoDB" id="3647160at2759"/>
<sequence length="578" mass="64390">MSQQLFWIHKSAESDRLSQCSRTEESKIRRHVQSAKSGPIFVSKADAKNAQSSEEAFKRALRPNKSLKQAKKGPTHGNDASRDDDDKPGRVLSVGQPLRPGWQSFDSSSLRSLAFFEARTSVECTGWEDMSFWRTLVLQVSQQSQAIAYGLCALANWHESISSPTTSYAVLQKDASARNAHLAARALMGSELPLFEALVSCVIMLVLQGVQHGRHAFRLLRAGNKLLQEYDSKQISNTDHFVSTAEAHAIETKLRPLMRRLKARAFRLGDISAAFSMSVARERDTLGSGPCKNLRPIVPSAFKSVAEARDCLLDILQWSHHCLTCSSISCSRSSIRDLQSGWTDAIDQMTQSADDTPTSGKSRRLLQVSLLFAKILVETYPVQHETDYDRHVQDFENMVTLVEQNLASGSSNALDISFGVDDGLADILGFVGHKCRDPQIRRRAVSLLMHSNRVEGDRNSTNTGEILKVHIDLEERGRRVTACHDVPEVDRWRLTCGQQCFAQGQIKLFFARSPYSPGIGAQVYEHYIRLPGPIEGDPTSKQPDAVFGPGYAAFLDDSQKGSYYRVEAEQFVFPMPRV</sequence>
<feature type="compositionally biased region" description="Basic and acidic residues" evidence="7">
    <location>
        <begin position="79"/>
        <end position="89"/>
    </location>
</feature>
<keyword evidence="4" id="KW-0238">DNA-binding</keyword>
<dbReference type="AlphaFoldDB" id="A0A8H6VP23"/>
<dbReference type="Proteomes" id="UP000660729">
    <property type="component" value="Unassembled WGS sequence"/>
</dbReference>